<dbReference type="EMBL" id="BDSP01000141">
    <property type="protein sequence ID" value="GAX20006.1"/>
    <property type="molecule type" value="Genomic_DNA"/>
</dbReference>
<dbReference type="InterPro" id="IPR040442">
    <property type="entry name" value="Pyrv_kinase-like_dom_sf"/>
</dbReference>
<dbReference type="GO" id="GO:0046872">
    <property type="term" value="F:metal ion binding"/>
    <property type="evidence" value="ECO:0007669"/>
    <property type="project" value="UniProtKB-KW"/>
</dbReference>
<evidence type="ECO:0000259" key="4">
    <source>
        <dbReference type="Pfam" id="PF03328"/>
    </source>
</evidence>
<proteinExistence type="inferred from homology"/>
<dbReference type="AlphaFoldDB" id="A0A1Z5K1L2"/>
<dbReference type="PANTHER" id="PTHR30502">
    <property type="entry name" value="2-KETO-3-DEOXY-L-RHAMNONATE ALDOLASE"/>
    <property type="match status" value="1"/>
</dbReference>
<organism evidence="5 6">
    <name type="scientific">Fistulifera solaris</name>
    <name type="common">Oleaginous diatom</name>
    <dbReference type="NCBI Taxonomy" id="1519565"/>
    <lineage>
        <taxon>Eukaryota</taxon>
        <taxon>Sar</taxon>
        <taxon>Stramenopiles</taxon>
        <taxon>Ochrophyta</taxon>
        <taxon>Bacillariophyta</taxon>
        <taxon>Bacillariophyceae</taxon>
        <taxon>Bacillariophycidae</taxon>
        <taxon>Naviculales</taxon>
        <taxon>Naviculaceae</taxon>
        <taxon>Fistulifera</taxon>
    </lineage>
</organism>
<evidence type="ECO:0000313" key="6">
    <source>
        <dbReference type="Proteomes" id="UP000198406"/>
    </source>
</evidence>
<dbReference type="InterPro" id="IPR005000">
    <property type="entry name" value="Aldolase/citrate-lyase_domain"/>
</dbReference>
<dbReference type="Pfam" id="PF03328">
    <property type="entry name" value="HpcH_HpaI"/>
    <property type="match status" value="1"/>
</dbReference>
<dbReference type="GO" id="GO:0016832">
    <property type="term" value="F:aldehyde-lyase activity"/>
    <property type="evidence" value="ECO:0007669"/>
    <property type="project" value="TreeGrafter"/>
</dbReference>
<dbReference type="InParanoid" id="A0A1Z5K1L2"/>
<evidence type="ECO:0000256" key="2">
    <source>
        <dbReference type="ARBA" id="ARBA00022723"/>
    </source>
</evidence>
<reference evidence="5 6" key="1">
    <citation type="journal article" date="2015" name="Plant Cell">
        <title>Oil accumulation by the oleaginous diatom Fistulifera solaris as revealed by the genome and transcriptome.</title>
        <authorList>
            <person name="Tanaka T."/>
            <person name="Maeda Y."/>
            <person name="Veluchamy A."/>
            <person name="Tanaka M."/>
            <person name="Abida H."/>
            <person name="Marechal E."/>
            <person name="Bowler C."/>
            <person name="Muto M."/>
            <person name="Sunaga Y."/>
            <person name="Tanaka M."/>
            <person name="Yoshino T."/>
            <person name="Taniguchi T."/>
            <person name="Fukuda Y."/>
            <person name="Nemoto M."/>
            <person name="Matsumoto M."/>
            <person name="Wong P.S."/>
            <person name="Aburatani S."/>
            <person name="Fujibuchi W."/>
        </authorList>
    </citation>
    <scope>NUCLEOTIDE SEQUENCE [LARGE SCALE GENOMIC DNA]</scope>
    <source>
        <strain evidence="5 6">JPCC DA0580</strain>
    </source>
</reference>
<dbReference type="OrthoDB" id="1621678at2759"/>
<dbReference type="InterPro" id="IPR050251">
    <property type="entry name" value="HpcH-HpaI_aldolase"/>
</dbReference>
<dbReference type="GO" id="GO:0005737">
    <property type="term" value="C:cytoplasm"/>
    <property type="evidence" value="ECO:0007669"/>
    <property type="project" value="TreeGrafter"/>
</dbReference>
<sequence>MSLRQRLLSGGRSYGPLILTDSPVVAEVLALTGYGHIVVDHEHSPTDVNSGQRLLQAIQSSHSIASLEGRHATEAIVRLPNHDPIYMKKVLDSMRLPGGVLVPMVEDAATAKAVVASTRYPPSSDSLSSSVDGTRGCAAPFVRATGWGRINTKTYLKQCQEDLLVMVQVESESGVMAIPEIAGVEGIDGIFLGPFDLSCSIGKMGRFEDEDVKELILKAEDSVLASGCLLAGFQVPGRSVKEMFLRGYSLVCGSIDVGLLRNAAMIDLSAAQEAIDSLP</sequence>
<dbReference type="Gene3D" id="3.20.20.60">
    <property type="entry name" value="Phosphoenolpyruvate-binding domains"/>
    <property type="match status" value="1"/>
</dbReference>
<dbReference type="SUPFAM" id="SSF51621">
    <property type="entry name" value="Phosphoenolpyruvate/pyruvate domain"/>
    <property type="match status" value="1"/>
</dbReference>
<keyword evidence="2" id="KW-0479">Metal-binding</keyword>
<gene>
    <name evidence="5" type="ORF">FisN_1Lh520</name>
</gene>
<protein>
    <recommendedName>
        <fullName evidence="4">HpcH/HpaI aldolase/citrate lyase domain-containing protein</fullName>
    </recommendedName>
</protein>
<accession>A0A1Z5K1L2</accession>
<dbReference type="InterPro" id="IPR015813">
    <property type="entry name" value="Pyrv/PenolPyrv_kinase-like_dom"/>
</dbReference>
<evidence type="ECO:0000313" key="5">
    <source>
        <dbReference type="EMBL" id="GAX20006.1"/>
    </source>
</evidence>
<dbReference type="Proteomes" id="UP000198406">
    <property type="component" value="Unassembled WGS sequence"/>
</dbReference>
<comment type="caution">
    <text evidence="5">The sequence shown here is derived from an EMBL/GenBank/DDBJ whole genome shotgun (WGS) entry which is preliminary data.</text>
</comment>
<comment type="similarity">
    <text evidence="1">Belongs to the HpcH/HpaI aldolase family.</text>
</comment>
<evidence type="ECO:0000256" key="3">
    <source>
        <dbReference type="ARBA" id="ARBA00023239"/>
    </source>
</evidence>
<feature type="domain" description="HpcH/HpaI aldolase/citrate lyase" evidence="4">
    <location>
        <begin position="21"/>
        <end position="227"/>
    </location>
</feature>
<name>A0A1Z5K1L2_FISSO</name>
<dbReference type="PANTHER" id="PTHR30502:SF0">
    <property type="entry name" value="PHOSPHOENOLPYRUVATE CARBOXYLASE FAMILY PROTEIN"/>
    <property type="match status" value="1"/>
</dbReference>
<evidence type="ECO:0000256" key="1">
    <source>
        <dbReference type="ARBA" id="ARBA00005568"/>
    </source>
</evidence>
<keyword evidence="3" id="KW-0456">Lyase</keyword>
<keyword evidence="6" id="KW-1185">Reference proteome</keyword>